<dbReference type="InterPro" id="IPR001650">
    <property type="entry name" value="Helicase_C-like"/>
</dbReference>
<dbReference type="GO" id="GO:0005737">
    <property type="term" value="C:cytoplasm"/>
    <property type="evidence" value="ECO:0007669"/>
    <property type="project" value="TreeGrafter"/>
</dbReference>
<dbReference type="EC" id="5.6.2.4" evidence="5"/>
<sequence>QPNINLVLVSIENAQTDHWKQALSQLHLTQPVSHIFVDEAHYALTSIDFREAFEDIHTLRHVPAQLVLLSATVPPVAEDTIIDMFGLSIPTHIIRTSTNRPEIRYIVDKPSSRSSIIERVQILVTTYGTQFKPEDRGLIYVPYKDQGMSLARILRCGFYHGGKDMDDEERLEEYQAWIRGTNPFMVCTSAFAAGNDYPHVRLVIHALSPWEMIDYVQSSARAGRDHRHAIAWMLPDINKPRPVSAPDHKGVQAMSDLTEISITPKPPCIRSFITYFCDGQEMRCDLEQASSPLAMQRTTTKRPASEISGSIDDAFQQSKSRTRRNNAAQEIYIT</sequence>
<evidence type="ECO:0000313" key="8">
    <source>
        <dbReference type="EMBL" id="THH12555.1"/>
    </source>
</evidence>
<evidence type="ECO:0000256" key="2">
    <source>
        <dbReference type="ARBA" id="ARBA00023125"/>
    </source>
</evidence>
<dbReference type="GO" id="GO:0000724">
    <property type="term" value="P:double-strand break repair via homologous recombination"/>
    <property type="evidence" value="ECO:0007669"/>
    <property type="project" value="TreeGrafter"/>
</dbReference>
<dbReference type="GO" id="GO:0005694">
    <property type="term" value="C:chromosome"/>
    <property type="evidence" value="ECO:0007669"/>
    <property type="project" value="TreeGrafter"/>
</dbReference>
<protein>
    <recommendedName>
        <fullName evidence="5">DNA 3'-5' helicase</fullName>
        <ecNumber evidence="5">5.6.2.4</ecNumber>
    </recommendedName>
</protein>
<comment type="similarity">
    <text evidence="1">Belongs to the helicase family. RecQ subfamily.</text>
</comment>
<feature type="region of interest" description="Disordered" evidence="6">
    <location>
        <begin position="294"/>
        <end position="334"/>
    </location>
</feature>
<name>A0A4S4LKZ4_9APHY</name>
<evidence type="ECO:0000259" key="7">
    <source>
        <dbReference type="PROSITE" id="PS51194"/>
    </source>
</evidence>
<dbReference type="EMBL" id="SGPM01001213">
    <property type="protein sequence ID" value="THH12555.1"/>
    <property type="molecule type" value="Genomic_DNA"/>
</dbReference>
<dbReference type="Pfam" id="PF00271">
    <property type="entry name" value="Helicase_C"/>
    <property type="match status" value="1"/>
</dbReference>
<dbReference type="Proteomes" id="UP000308730">
    <property type="component" value="Unassembled WGS sequence"/>
</dbReference>
<evidence type="ECO:0000313" key="9">
    <source>
        <dbReference type="Proteomes" id="UP000308730"/>
    </source>
</evidence>
<dbReference type="Gene3D" id="3.40.50.300">
    <property type="entry name" value="P-loop containing nucleotide triphosphate hydrolases"/>
    <property type="match status" value="2"/>
</dbReference>
<keyword evidence="3" id="KW-0413">Isomerase</keyword>
<keyword evidence="9" id="KW-1185">Reference proteome</keyword>
<proteinExistence type="inferred from homology"/>
<accession>A0A4S4LKZ4</accession>
<dbReference type="GO" id="GO:0043138">
    <property type="term" value="F:3'-5' DNA helicase activity"/>
    <property type="evidence" value="ECO:0007669"/>
    <property type="project" value="UniProtKB-EC"/>
</dbReference>
<dbReference type="SMART" id="SM00490">
    <property type="entry name" value="HELICc"/>
    <property type="match status" value="1"/>
</dbReference>
<evidence type="ECO:0000256" key="5">
    <source>
        <dbReference type="ARBA" id="ARBA00034808"/>
    </source>
</evidence>
<dbReference type="SUPFAM" id="SSF52540">
    <property type="entry name" value="P-loop containing nucleoside triphosphate hydrolases"/>
    <property type="match status" value="1"/>
</dbReference>
<evidence type="ECO:0000256" key="4">
    <source>
        <dbReference type="ARBA" id="ARBA00034617"/>
    </source>
</evidence>
<dbReference type="GO" id="GO:0009378">
    <property type="term" value="F:four-way junction helicase activity"/>
    <property type="evidence" value="ECO:0007669"/>
    <property type="project" value="TreeGrafter"/>
</dbReference>
<dbReference type="OrthoDB" id="2507344at2759"/>
<dbReference type="PROSITE" id="PS51194">
    <property type="entry name" value="HELICASE_CTER"/>
    <property type="match status" value="1"/>
</dbReference>
<dbReference type="AlphaFoldDB" id="A0A4S4LKZ4"/>
<keyword evidence="2" id="KW-0238">DNA-binding</keyword>
<dbReference type="PANTHER" id="PTHR13710">
    <property type="entry name" value="DNA HELICASE RECQ FAMILY MEMBER"/>
    <property type="match status" value="1"/>
</dbReference>
<comment type="caution">
    <text evidence="8">The sequence shown here is derived from an EMBL/GenBank/DDBJ whole genome shotgun (WGS) entry which is preliminary data.</text>
</comment>
<dbReference type="InterPro" id="IPR027417">
    <property type="entry name" value="P-loop_NTPase"/>
</dbReference>
<dbReference type="GO" id="GO:0003677">
    <property type="term" value="F:DNA binding"/>
    <property type="evidence" value="ECO:0007669"/>
    <property type="project" value="UniProtKB-KW"/>
</dbReference>
<evidence type="ECO:0000256" key="3">
    <source>
        <dbReference type="ARBA" id="ARBA00023235"/>
    </source>
</evidence>
<feature type="domain" description="Helicase C-terminal" evidence="7">
    <location>
        <begin position="123"/>
        <end position="273"/>
    </location>
</feature>
<gene>
    <name evidence="8" type="ORF">EUX98_g9802</name>
</gene>
<evidence type="ECO:0000256" key="1">
    <source>
        <dbReference type="ARBA" id="ARBA00005446"/>
    </source>
</evidence>
<reference evidence="8 9" key="1">
    <citation type="submission" date="2019-02" db="EMBL/GenBank/DDBJ databases">
        <title>Genome sequencing of the rare red list fungi Antrodiella citrinella (Flaviporus citrinellus).</title>
        <authorList>
            <person name="Buettner E."/>
            <person name="Kellner H."/>
        </authorList>
    </citation>
    <scope>NUCLEOTIDE SEQUENCE [LARGE SCALE GENOMIC DNA]</scope>
    <source>
        <strain evidence="8 9">DSM 108506</strain>
    </source>
</reference>
<feature type="non-terminal residue" evidence="8">
    <location>
        <position position="334"/>
    </location>
</feature>
<comment type="catalytic activity">
    <reaction evidence="4">
        <text>Couples ATP hydrolysis with the unwinding of duplex DNA by translocating in the 3'-5' direction.</text>
        <dbReference type="EC" id="5.6.2.4"/>
    </reaction>
</comment>
<feature type="non-terminal residue" evidence="8">
    <location>
        <position position="1"/>
    </location>
</feature>
<dbReference type="PANTHER" id="PTHR13710:SF105">
    <property type="entry name" value="ATP-DEPENDENT DNA HELICASE Q1"/>
    <property type="match status" value="1"/>
</dbReference>
<evidence type="ECO:0000256" key="6">
    <source>
        <dbReference type="SAM" id="MobiDB-lite"/>
    </source>
</evidence>
<organism evidence="8 9">
    <name type="scientific">Antrodiella citrinella</name>
    <dbReference type="NCBI Taxonomy" id="2447956"/>
    <lineage>
        <taxon>Eukaryota</taxon>
        <taxon>Fungi</taxon>
        <taxon>Dikarya</taxon>
        <taxon>Basidiomycota</taxon>
        <taxon>Agaricomycotina</taxon>
        <taxon>Agaricomycetes</taxon>
        <taxon>Polyporales</taxon>
        <taxon>Steccherinaceae</taxon>
        <taxon>Antrodiella</taxon>
    </lineage>
</organism>